<comment type="caution">
    <text evidence="1">The sequence shown here is derived from an EMBL/GenBank/DDBJ whole genome shotgun (WGS) entry which is preliminary data.</text>
</comment>
<dbReference type="EMBL" id="APRZ01000017">
    <property type="protein sequence ID" value="ENX33910.1"/>
    <property type="molecule type" value="Genomic_DNA"/>
</dbReference>
<keyword evidence="2" id="KW-1185">Reference proteome</keyword>
<accession>N9R5L4</accession>
<dbReference type="Proteomes" id="UP000013009">
    <property type="component" value="Unassembled WGS sequence"/>
</dbReference>
<gene>
    <name evidence="1" type="ORF">F889_02574</name>
</gene>
<evidence type="ECO:0008006" key="3">
    <source>
        <dbReference type="Google" id="ProtNLM"/>
    </source>
</evidence>
<proteinExistence type="predicted"/>
<protein>
    <recommendedName>
        <fullName evidence="3">Helix-turn-helix domain-containing protein</fullName>
    </recommendedName>
</protein>
<dbReference type="AlphaFoldDB" id="N9R5L4"/>
<evidence type="ECO:0000313" key="2">
    <source>
        <dbReference type="Proteomes" id="UP000013009"/>
    </source>
</evidence>
<organism evidence="1 2">
    <name type="scientific">Acinetobacter colistiniresistens</name>
    <dbReference type="NCBI Taxonomy" id="280145"/>
    <lineage>
        <taxon>Bacteria</taxon>
        <taxon>Pseudomonadati</taxon>
        <taxon>Pseudomonadota</taxon>
        <taxon>Gammaproteobacteria</taxon>
        <taxon>Moraxellales</taxon>
        <taxon>Moraxellaceae</taxon>
        <taxon>Acinetobacter</taxon>
    </lineage>
</organism>
<dbReference type="PATRIC" id="fig|1217695.3.peg.2504"/>
<dbReference type="HOGENOM" id="CLU_2079650_0_0_6"/>
<reference evidence="1 2" key="1">
    <citation type="submission" date="2013-02" db="EMBL/GenBank/DDBJ databases">
        <title>The Genome Sequence of Acinetobacter sp. NIPH 1859.</title>
        <authorList>
            <consortium name="The Broad Institute Genome Sequencing Platform"/>
            <consortium name="The Broad Institute Genome Sequencing Center for Infectious Disease"/>
            <person name="Cerqueira G."/>
            <person name="Feldgarden M."/>
            <person name="Courvalin P."/>
            <person name="Perichon B."/>
            <person name="Grillot-Courvalin C."/>
            <person name="Clermont D."/>
            <person name="Rocha E."/>
            <person name="Yoon E.-J."/>
            <person name="Nemec A."/>
            <person name="Walker B."/>
            <person name="Young S.K."/>
            <person name="Zeng Q."/>
            <person name="Gargeya S."/>
            <person name="Fitzgerald M."/>
            <person name="Haas B."/>
            <person name="Abouelleil A."/>
            <person name="Alvarado L."/>
            <person name="Arachchi H.M."/>
            <person name="Berlin A.M."/>
            <person name="Chapman S.B."/>
            <person name="Dewar J."/>
            <person name="Goldberg J."/>
            <person name="Griggs A."/>
            <person name="Gujja S."/>
            <person name="Hansen M."/>
            <person name="Howarth C."/>
            <person name="Imamovic A."/>
            <person name="Larimer J."/>
            <person name="McCowan C."/>
            <person name="Murphy C."/>
            <person name="Neiman D."/>
            <person name="Pearson M."/>
            <person name="Priest M."/>
            <person name="Roberts A."/>
            <person name="Saif S."/>
            <person name="Shea T."/>
            <person name="Sisk P."/>
            <person name="Sykes S."/>
            <person name="Wortman J."/>
            <person name="Nusbaum C."/>
            <person name="Birren B."/>
        </authorList>
    </citation>
    <scope>NUCLEOTIDE SEQUENCE [LARGE SCALE GENOMIC DNA]</scope>
    <source>
        <strain evidence="1 2">NIPH 1859</strain>
    </source>
</reference>
<dbReference type="RefSeq" id="WP_005274837.1">
    <property type="nucleotide sequence ID" value="NZ_KB850195.1"/>
</dbReference>
<name>N9R5L4_9GAMM</name>
<sequence>MTKKQHKEFTNLELDQLKKMYLAGDHSQDIADAVKRSRSSVLSAIYRMIRTQQIPVVRSMAVIRLGGIDAAEAELQRAKLKGFKRISYLTPKCAYSNISVEALQQQISRYKLASHLL</sequence>
<dbReference type="OrthoDB" id="9915983at2"/>
<evidence type="ECO:0000313" key="1">
    <source>
        <dbReference type="EMBL" id="ENX33910.1"/>
    </source>
</evidence>